<name>A0ABN9H2J8_9NEOB</name>
<evidence type="ECO:0000313" key="1">
    <source>
        <dbReference type="EMBL" id="CAI9615958.1"/>
    </source>
</evidence>
<keyword evidence="2" id="KW-1185">Reference proteome</keyword>
<gene>
    <name evidence="1" type="ORF">SPARVUS_LOCUS15310847</name>
</gene>
<evidence type="ECO:0000313" key="2">
    <source>
        <dbReference type="Proteomes" id="UP001162483"/>
    </source>
</evidence>
<accession>A0ABN9H2J8</accession>
<comment type="caution">
    <text evidence="1">The sequence shown here is derived from an EMBL/GenBank/DDBJ whole genome shotgun (WGS) entry which is preliminary data.</text>
</comment>
<dbReference type="EMBL" id="CATNWA010019956">
    <property type="protein sequence ID" value="CAI9615958.1"/>
    <property type="molecule type" value="Genomic_DNA"/>
</dbReference>
<sequence>MSCQSALVLTISANAESLEKLKVCGIVCSLLAAWFLQKHSLYIFKAVLGVGEDTGAP</sequence>
<proteinExistence type="predicted"/>
<reference evidence="1" key="1">
    <citation type="submission" date="2023-05" db="EMBL/GenBank/DDBJ databases">
        <authorList>
            <person name="Stuckert A."/>
        </authorList>
    </citation>
    <scope>NUCLEOTIDE SEQUENCE</scope>
</reference>
<protein>
    <submittedName>
        <fullName evidence="1">Uncharacterized protein</fullName>
    </submittedName>
</protein>
<dbReference type="Proteomes" id="UP001162483">
    <property type="component" value="Unassembled WGS sequence"/>
</dbReference>
<organism evidence="1 2">
    <name type="scientific">Staurois parvus</name>
    <dbReference type="NCBI Taxonomy" id="386267"/>
    <lineage>
        <taxon>Eukaryota</taxon>
        <taxon>Metazoa</taxon>
        <taxon>Chordata</taxon>
        <taxon>Craniata</taxon>
        <taxon>Vertebrata</taxon>
        <taxon>Euteleostomi</taxon>
        <taxon>Amphibia</taxon>
        <taxon>Batrachia</taxon>
        <taxon>Anura</taxon>
        <taxon>Neobatrachia</taxon>
        <taxon>Ranoidea</taxon>
        <taxon>Ranidae</taxon>
        <taxon>Staurois</taxon>
    </lineage>
</organism>